<comment type="caution">
    <text evidence="1">The sequence shown here is derived from an EMBL/GenBank/DDBJ whole genome shotgun (WGS) entry which is preliminary data.</text>
</comment>
<dbReference type="InterPro" id="IPR016024">
    <property type="entry name" value="ARM-type_fold"/>
</dbReference>
<dbReference type="Proteomes" id="UP001642409">
    <property type="component" value="Unassembled WGS sequence"/>
</dbReference>
<protein>
    <submittedName>
        <fullName evidence="1">Uncharacterized protein</fullName>
    </submittedName>
</protein>
<gene>
    <name evidence="2" type="ORF">HINF_LOCUS12819</name>
    <name evidence="1" type="ORF">HINF_LOCUS17350</name>
</gene>
<name>A0AA86P2S2_9EUKA</name>
<dbReference type="EMBL" id="CATOUU010000440">
    <property type="protein sequence ID" value="CAI9929705.1"/>
    <property type="molecule type" value="Genomic_DNA"/>
</dbReference>
<sequence length="1831" mass="212061">MEKTIDLFLSKLSGDPQITAQTQNTAYQCLIQLQKDNQPLLSEYVEQKILSTNQPHSILRLLHLLSDDAITDSNIILYCCRALYKTAGLTCDGEIITQENLIKQAEESPKFQQIERILMRLSQKNSQLVYACISSFWPRDNQSLVEREQIMQLTQINCSDIQQILKQINVENIQSQLNNQIKNQTPFTTIQTISPVLIRLLATSLSIDTAKAVFRLLILSIPSQTAQTSIIQILTILNETVKLIKQQAYNESPFMHVQLIADYFRQCQPEIKTTLEFLIKQLQSSCYSIKILSATILTNISPFFGSREVRTYFNYLLQQQFKLFQDQNQQMFVQINTETNMLLKSPAIMKLLYYDTFAQDVYGIIPNPNYQQCTKHSDEILSHIGQNLVGILRLSKLLQDQQIRKVFSYCGYDTGDSEDFNINMNLIKQFAQTALTQQIVGQEQRRTTVSLLATLADLYPQVVIQHLQQLITGNVKNKVQYLTAMCSVLQEISIIGTECSQFVDGLIQVLLYVLIDDFGNVQTNDIIGYTPHDAKYYQQNKDITQLLVPVLIQVIYYLFEFGLISQSQTGYYTLLNCLIEARLGVITDQDSSSEAVMYISVLSKKSKVLAADFYKLISINLVERQLKLTRTDKALSLKYYQSVQNQLELLHQIGEELTSTQRFEIMSENKLDFSILFARLCTVLALKELDPVPALNIMQQLTQNAPRNSMSQFFKIPQDKKSRFEGPFTVYKQGFDVENLQQLLQKYFLTLKNSRNAKYFEPSQNDLFPGQIWRTFGGEFEQNVKHTQNDSNQLDQEAASEGVSPALKSLSMDDPNVYDRKLLEFVDDMLMFNNIEFSKSVQQQIIKSDFIHIACKQSHSNLAKILFQTVTKICENMDFPFEILNGDNFKQFDINKQSSQSIKYIYDFVKMVYNDQETAERSGYCNEDITFLIQTISSVNCQVIIILYQLLDVLVSATREMKYLKLRDSLIVYGFQSISVLDLITPIKQDGTVHWFIEVMQQHLDDLIKMKQYKSIVLTIINMLKQVQFLVVLSKIDQEIIQNYTTQLIYHLLTYAGFDSTSWPDNGSQYYYLAKQSMFTELISYFQKSKQKFSFQPYTLPDQYNEILDKYGVVISFQDSEPQHMQGNYALICKLLSSALESMTSVMTLVQIPADCKKLILLKTIQIIKQFSDNKEVKSFMEYQLIPKILMIVIRIFETQPNFNQYMDIVQLFGYLITNTNVMQASFYQQILSQFLAVVSHNILNSVEIKYKFGEVENNMSYVNPVLFCAKQSGEFGRMLPIYSYSVDFIKTNSVNAVMFMSYIDKIITQLYDENVKHIDTFYDYQMDLVEYVCNSFPQESLVVDFCIKLLSQSPTYIYHISCFIKRIIYIKQDFFTENSLEVIRLIQAIFAWCSKNDDAQDTLLLHASYICTLHAHISYVEIQQLIINQAKMMRPILINCLFANDELVDFSEQFLQFLYEETQKLILTGQNCSKQLSQFQCILTQMKLQQNGRMQKSLVKFQNKILFLGLILLTASLESKPFLQLIVDVSQNKSEQSMRSCRLMVENIPHDGKSKLDWYDELLKYMISQQWIQVEEILDIAMQHQDNENVRQFICQLLCASHTHNSILYNNVLNNMLQSTDYNMSRYFFELDYNCLKETEDLNDTIVNYLIQQIQCKNTMQLNRFLIGFSKQVKYLKIQPEQHKQILEIVFSILNKEDKQNTLSCIQLLSVLPSQLVYDALRNDFCVVMFSIALNIPSIKQMILILLGNLMSQEPNNNLVAQFIIENQIQVQVSQRIIQRGHIKSNEVIELVVILAEKKKIDKIKVLNWLVSIAENDDEVLKMIGRVAVV</sequence>
<organism evidence="1">
    <name type="scientific">Hexamita inflata</name>
    <dbReference type="NCBI Taxonomy" id="28002"/>
    <lineage>
        <taxon>Eukaryota</taxon>
        <taxon>Metamonada</taxon>
        <taxon>Diplomonadida</taxon>
        <taxon>Hexamitidae</taxon>
        <taxon>Hexamitinae</taxon>
        <taxon>Hexamita</taxon>
    </lineage>
</organism>
<evidence type="ECO:0000313" key="2">
    <source>
        <dbReference type="EMBL" id="CAL5992924.1"/>
    </source>
</evidence>
<reference evidence="1" key="1">
    <citation type="submission" date="2023-06" db="EMBL/GenBank/DDBJ databases">
        <authorList>
            <person name="Kurt Z."/>
        </authorList>
    </citation>
    <scope>NUCLEOTIDE SEQUENCE</scope>
</reference>
<evidence type="ECO:0000313" key="1">
    <source>
        <dbReference type="EMBL" id="CAI9929705.1"/>
    </source>
</evidence>
<dbReference type="SUPFAM" id="SSF48371">
    <property type="entry name" value="ARM repeat"/>
    <property type="match status" value="1"/>
</dbReference>
<reference evidence="2 3" key="2">
    <citation type="submission" date="2024-07" db="EMBL/GenBank/DDBJ databases">
        <authorList>
            <person name="Akdeniz Z."/>
        </authorList>
    </citation>
    <scope>NUCLEOTIDE SEQUENCE [LARGE SCALE GENOMIC DNA]</scope>
</reference>
<proteinExistence type="predicted"/>
<dbReference type="EMBL" id="CAXDID020000029">
    <property type="protein sequence ID" value="CAL5992924.1"/>
    <property type="molecule type" value="Genomic_DNA"/>
</dbReference>
<accession>A0AA86P2S2</accession>
<keyword evidence="3" id="KW-1185">Reference proteome</keyword>
<evidence type="ECO:0000313" key="3">
    <source>
        <dbReference type="Proteomes" id="UP001642409"/>
    </source>
</evidence>